<sequence>FPFEEGIKDYKGDSLVIEGENLRLATSESEINVTIGNRPCNLTSLASNQIVCIPPETQPEPTDEFGRRTAIYLPLVVVRIGNNLRYEIGYLRYDSAKGYELSLVTI</sequence>
<dbReference type="InterPro" id="IPR014756">
    <property type="entry name" value="Ig_E-set"/>
</dbReference>
<dbReference type="InterPro" id="IPR002909">
    <property type="entry name" value="IPT_dom"/>
</dbReference>
<dbReference type="Proteomes" id="UP000194236">
    <property type="component" value="Unassembled WGS sequence"/>
</dbReference>
<keyword evidence="3" id="KW-1185">Reference proteome</keyword>
<dbReference type="SUPFAM" id="SSF81296">
    <property type="entry name" value="E set domains"/>
    <property type="match status" value="1"/>
</dbReference>
<dbReference type="OrthoDB" id="125363at2759"/>
<feature type="non-terminal residue" evidence="2">
    <location>
        <position position="106"/>
    </location>
</feature>
<feature type="domain" description="IPT/TIG" evidence="1">
    <location>
        <begin position="11"/>
        <end position="60"/>
    </location>
</feature>
<dbReference type="InterPro" id="IPR013783">
    <property type="entry name" value="Ig-like_fold"/>
</dbReference>
<feature type="non-terminal residue" evidence="2">
    <location>
        <position position="1"/>
    </location>
</feature>
<gene>
    <name evidence="2" type="ORF">BLA29_014201</name>
</gene>
<organism evidence="2 3">
    <name type="scientific">Euroglyphus maynei</name>
    <name type="common">Mayne's house dust mite</name>
    <dbReference type="NCBI Taxonomy" id="6958"/>
    <lineage>
        <taxon>Eukaryota</taxon>
        <taxon>Metazoa</taxon>
        <taxon>Ecdysozoa</taxon>
        <taxon>Arthropoda</taxon>
        <taxon>Chelicerata</taxon>
        <taxon>Arachnida</taxon>
        <taxon>Acari</taxon>
        <taxon>Acariformes</taxon>
        <taxon>Sarcoptiformes</taxon>
        <taxon>Astigmata</taxon>
        <taxon>Psoroptidia</taxon>
        <taxon>Analgoidea</taxon>
        <taxon>Pyroglyphidae</taxon>
        <taxon>Pyroglyphinae</taxon>
        <taxon>Euroglyphus</taxon>
    </lineage>
</organism>
<dbReference type="EMBL" id="MUJZ01042135">
    <property type="protein sequence ID" value="OTF75410.1"/>
    <property type="molecule type" value="Genomic_DNA"/>
</dbReference>
<dbReference type="Pfam" id="PF01833">
    <property type="entry name" value="TIG"/>
    <property type="match status" value="1"/>
</dbReference>
<dbReference type="Gene3D" id="2.60.40.10">
    <property type="entry name" value="Immunoglobulins"/>
    <property type="match status" value="1"/>
</dbReference>
<accession>A0A1Y3B3K7</accession>
<evidence type="ECO:0000313" key="3">
    <source>
        <dbReference type="Proteomes" id="UP000194236"/>
    </source>
</evidence>
<protein>
    <recommendedName>
        <fullName evidence="1">IPT/TIG domain-containing protein</fullName>
    </recommendedName>
</protein>
<evidence type="ECO:0000313" key="2">
    <source>
        <dbReference type="EMBL" id="OTF75410.1"/>
    </source>
</evidence>
<name>A0A1Y3B3K7_EURMA</name>
<proteinExistence type="predicted"/>
<evidence type="ECO:0000259" key="1">
    <source>
        <dbReference type="Pfam" id="PF01833"/>
    </source>
</evidence>
<reference evidence="2 3" key="1">
    <citation type="submission" date="2017-03" db="EMBL/GenBank/DDBJ databases">
        <title>Genome Survey of Euroglyphus maynei.</title>
        <authorList>
            <person name="Arlian L.G."/>
            <person name="Morgan M.S."/>
            <person name="Rider S.D."/>
        </authorList>
    </citation>
    <scope>NUCLEOTIDE SEQUENCE [LARGE SCALE GENOMIC DNA]</scope>
    <source>
        <strain evidence="2">Arlian Lab</strain>
        <tissue evidence="2">Whole body</tissue>
    </source>
</reference>
<dbReference type="AlphaFoldDB" id="A0A1Y3B3K7"/>
<comment type="caution">
    <text evidence="2">The sequence shown here is derived from an EMBL/GenBank/DDBJ whole genome shotgun (WGS) entry which is preliminary data.</text>
</comment>